<sequence length="92" mass="10927">MNKTGELRIWWIRNVPNHAEYYAADNLTEAVEVFEQLILADLFSDVESNVGGLQVYVGKQEYETDDGWEEWESELYWDGFDEYYDKMKEDGE</sequence>
<dbReference type="EMBL" id="LAZR01023217">
    <property type="protein sequence ID" value="KKL79281.1"/>
    <property type="molecule type" value="Genomic_DNA"/>
</dbReference>
<protein>
    <submittedName>
        <fullName evidence="1">Uncharacterized protein</fullName>
    </submittedName>
</protein>
<dbReference type="AlphaFoldDB" id="A0A0F9FLD3"/>
<organism evidence="1">
    <name type="scientific">marine sediment metagenome</name>
    <dbReference type="NCBI Taxonomy" id="412755"/>
    <lineage>
        <taxon>unclassified sequences</taxon>
        <taxon>metagenomes</taxon>
        <taxon>ecological metagenomes</taxon>
    </lineage>
</organism>
<reference evidence="1" key="1">
    <citation type="journal article" date="2015" name="Nature">
        <title>Complex archaea that bridge the gap between prokaryotes and eukaryotes.</title>
        <authorList>
            <person name="Spang A."/>
            <person name="Saw J.H."/>
            <person name="Jorgensen S.L."/>
            <person name="Zaremba-Niedzwiedzka K."/>
            <person name="Martijn J."/>
            <person name="Lind A.E."/>
            <person name="van Eijk R."/>
            <person name="Schleper C."/>
            <person name="Guy L."/>
            <person name="Ettema T.J."/>
        </authorList>
    </citation>
    <scope>NUCLEOTIDE SEQUENCE</scope>
</reference>
<gene>
    <name evidence="1" type="ORF">LCGC14_2016410</name>
</gene>
<comment type="caution">
    <text evidence="1">The sequence shown here is derived from an EMBL/GenBank/DDBJ whole genome shotgun (WGS) entry which is preliminary data.</text>
</comment>
<name>A0A0F9FLD3_9ZZZZ</name>
<evidence type="ECO:0000313" key="1">
    <source>
        <dbReference type="EMBL" id="KKL79281.1"/>
    </source>
</evidence>
<accession>A0A0F9FLD3</accession>
<proteinExistence type="predicted"/>